<dbReference type="PROSITE" id="PS51462">
    <property type="entry name" value="NUDIX"/>
    <property type="match status" value="1"/>
</dbReference>
<dbReference type="EC" id="3.6.1.22" evidence="4"/>
<comment type="cofactor">
    <cofactor evidence="1">
        <name>Mg(2+)</name>
        <dbReference type="ChEBI" id="CHEBI:18420"/>
    </cofactor>
</comment>
<protein>
    <recommendedName>
        <fullName evidence="4">NAD(+) diphosphatase</fullName>
        <ecNumber evidence="4">3.6.1.22</ecNumber>
    </recommendedName>
</protein>
<dbReference type="PANTHER" id="PTHR42904">
    <property type="entry name" value="NUDIX HYDROLASE, NUDC SUBFAMILY"/>
    <property type="match status" value="1"/>
</dbReference>
<evidence type="ECO:0000259" key="11">
    <source>
        <dbReference type="PROSITE" id="PS51462"/>
    </source>
</evidence>
<keyword evidence="6 12" id="KW-0378">Hydrolase</keyword>
<dbReference type="CDD" id="cd03429">
    <property type="entry name" value="NUDIX_NADH_pyrophosphatase_Nudt13"/>
    <property type="match status" value="1"/>
</dbReference>
<sequence length="322" mass="35386">MLNPAPATPAPRPITFTGNPLDRAGNPRRDAAWMTGKRRAPDSRFLPLRELKPLVDISSQPARLAWQDALWAARHESLPAIFLGLDTAGIAHFVLDCDSAPDTADLHGETVKYIDVRSIAPQVSLGEAAILAQARSLVDWHQRHRFCAQCGTATGAVEGGYSRRCTNPDCKAQHFPRTDPVVIMLAVRRDTKTGQDMVLLGRQPHFPPGMYSALAGFMEPGETMEEAVRREIFEEAGVPCGAVRYIASQPWPFPSSLMLGCVAEATAETIAIDPQELEEARWFSRDQIAVMLERATDPEASPRLSHPISLAHQITRRWIAGA</sequence>
<evidence type="ECO:0000256" key="10">
    <source>
        <dbReference type="SAM" id="MobiDB-lite"/>
    </source>
</evidence>
<evidence type="ECO:0000256" key="3">
    <source>
        <dbReference type="ARBA" id="ARBA00009595"/>
    </source>
</evidence>
<evidence type="ECO:0000256" key="5">
    <source>
        <dbReference type="ARBA" id="ARBA00022723"/>
    </source>
</evidence>
<evidence type="ECO:0000313" key="13">
    <source>
        <dbReference type="Proteomes" id="UP001595711"/>
    </source>
</evidence>
<dbReference type="Pfam" id="PF00293">
    <property type="entry name" value="NUDIX"/>
    <property type="match status" value="1"/>
</dbReference>
<evidence type="ECO:0000256" key="9">
    <source>
        <dbReference type="ARBA" id="ARBA00023679"/>
    </source>
</evidence>
<dbReference type="InterPro" id="IPR000086">
    <property type="entry name" value="NUDIX_hydrolase_dom"/>
</dbReference>
<accession>A0ABV7VC35</accession>
<evidence type="ECO:0000313" key="12">
    <source>
        <dbReference type="EMBL" id="MFC3675044.1"/>
    </source>
</evidence>
<dbReference type="InterPro" id="IPR015797">
    <property type="entry name" value="NUDIX_hydrolase-like_dom_sf"/>
</dbReference>
<evidence type="ECO:0000256" key="1">
    <source>
        <dbReference type="ARBA" id="ARBA00001946"/>
    </source>
</evidence>
<keyword evidence="13" id="KW-1185">Reference proteome</keyword>
<comment type="catalytic activity">
    <reaction evidence="9">
        <text>a 5'-end NAD(+)-phospho-ribonucleoside in mRNA + H2O = a 5'-end phospho-adenosine-phospho-ribonucleoside in mRNA + beta-nicotinamide D-ribonucleotide + 2 H(+)</text>
        <dbReference type="Rhea" id="RHEA:60876"/>
        <dbReference type="Rhea" id="RHEA-COMP:15698"/>
        <dbReference type="Rhea" id="RHEA-COMP:15719"/>
        <dbReference type="ChEBI" id="CHEBI:14649"/>
        <dbReference type="ChEBI" id="CHEBI:15377"/>
        <dbReference type="ChEBI" id="CHEBI:15378"/>
        <dbReference type="ChEBI" id="CHEBI:144029"/>
        <dbReference type="ChEBI" id="CHEBI:144051"/>
    </reaction>
    <physiologicalReaction direction="left-to-right" evidence="9">
        <dbReference type="Rhea" id="RHEA:60877"/>
    </physiologicalReaction>
</comment>
<keyword evidence="5" id="KW-0479">Metal-binding</keyword>
<name>A0ABV7VC35_9PROT</name>
<dbReference type="SUPFAM" id="SSF55811">
    <property type="entry name" value="Nudix"/>
    <property type="match status" value="1"/>
</dbReference>
<dbReference type="Gene3D" id="3.90.79.20">
    <property type="match status" value="1"/>
</dbReference>
<dbReference type="Gene3D" id="3.90.79.10">
    <property type="entry name" value="Nucleoside Triphosphate Pyrophosphohydrolase"/>
    <property type="match status" value="1"/>
</dbReference>
<dbReference type="InterPro" id="IPR015376">
    <property type="entry name" value="Znr_NADH_PPase"/>
</dbReference>
<evidence type="ECO:0000256" key="6">
    <source>
        <dbReference type="ARBA" id="ARBA00022801"/>
    </source>
</evidence>
<dbReference type="NCBIfam" id="NF001299">
    <property type="entry name" value="PRK00241.1"/>
    <property type="match status" value="1"/>
</dbReference>
<evidence type="ECO:0000256" key="4">
    <source>
        <dbReference type="ARBA" id="ARBA00012381"/>
    </source>
</evidence>
<dbReference type="InterPro" id="IPR015375">
    <property type="entry name" value="NADH_PPase-like_N"/>
</dbReference>
<organism evidence="12 13">
    <name type="scientific">Ferrovibrio xuzhouensis</name>
    <dbReference type="NCBI Taxonomy" id="1576914"/>
    <lineage>
        <taxon>Bacteria</taxon>
        <taxon>Pseudomonadati</taxon>
        <taxon>Pseudomonadota</taxon>
        <taxon>Alphaproteobacteria</taxon>
        <taxon>Rhodospirillales</taxon>
        <taxon>Rhodospirillaceae</taxon>
        <taxon>Ferrovibrio</taxon>
    </lineage>
</organism>
<feature type="compositionally biased region" description="Pro residues" evidence="10">
    <location>
        <begin position="1"/>
        <end position="12"/>
    </location>
</feature>
<reference evidence="13" key="1">
    <citation type="journal article" date="2019" name="Int. J. Syst. Evol. Microbiol.">
        <title>The Global Catalogue of Microorganisms (GCM) 10K type strain sequencing project: providing services to taxonomists for standard genome sequencing and annotation.</title>
        <authorList>
            <consortium name="The Broad Institute Genomics Platform"/>
            <consortium name="The Broad Institute Genome Sequencing Center for Infectious Disease"/>
            <person name="Wu L."/>
            <person name="Ma J."/>
        </authorList>
    </citation>
    <scope>NUCLEOTIDE SEQUENCE [LARGE SCALE GENOMIC DNA]</scope>
    <source>
        <strain evidence="13">KCTC 42182</strain>
    </source>
</reference>
<feature type="domain" description="Nudix hydrolase" evidence="11">
    <location>
        <begin position="176"/>
        <end position="306"/>
    </location>
</feature>
<dbReference type="InterPro" id="IPR020084">
    <property type="entry name" value="NUDIX_hydrolase_CS"/>
</dbReference>
<dbReference type="EMBL" id="JBHRYJ010000001">
    <property type="protein sequence ID" value="MFC3675044.1"/>
    <property type="molecule type" value="Genomic_DNA"/>
</dbReference>
<dbReference type="RefSeq" id="WP_379722860.1">
    <property type="nucleotide sequence ID" value="NZ_JBHRYJ010000001.1"/>
</dbReference>
<feature type="region of interest" description="Disordered" evidence="10">
    <location>
        <begin position="1"/>
        <end position="28"/>
    </location>
</feature>
<keyword evidence="7" id="KW-0460">Magnesium</keyword>
<dbReference type="Pfam" id="PF09297">
    <property type="entry name" value="Zn_ribbon_NUD"/>
    <property type="match status" value="1"/>
</dbReference>
<evidence type="ECO:0000256" key="8">
    <source>
        <dbReference type="ARBA" id="ARBA00023027"/>
    </source>
</evidence>
<evidence type="ECO:0000256" key="7">
    <source>
        <dbReference type="ARBA" id="ARBA00022842"/>
    </source>
</evidence>
<keyword evidence="8" id="KW-0520">NAD</keyword>
<comment type="caution">
    <text evidence="12">The sequence shown here is derived from an EMBL/GenBank/DDBJ whole genome shotgun (WGS) entry which is preliminary data.</text>
</comment>
<dbReference type="PROSITE" id="PS00893">
    <property type="entry name" value="NUDIX_BOX"/>
    <property type="match status" value="1"/>
</dbReference>
<comment type="cofactor">
    <cofactor evidence="2">
        <name>Zn(2+)</name>
        <dbReference type="ChEBI" id="CHEBI:29105"/>
    </cofactor>
</comment>
<dbReference type="InterPro" id="IPR050241">
    <property type="entry name" value="NAD-cap_RNA_hydrolase_NudC"/>
</dbReference>
<dbReference type="InterPro" id="IPR049734">
    <property type="entry name" value="NudC-like_C"/>
</dbReference>
<dbReference type="GO" id="GO:0016787">
    <property type="term" value="F:hydrolase activity"/>
    <property type="evidence" value="ECO:0007669"/>
    <property type="project" value="UniProtKB-KW"/>
</dbReference>
<dbReference type="Proteomes" id="UP001595711">
    <property type="component" value="Unassembled WGS sequence"/>
</dbReference>
<evidence type="ECO:0000256" key="2">
    <source>
        <dbReference type="ARBA" id="ARBA00001947"/>
    </source>
</evidence>
<proteinExistence type="inferred from homology"/>
<dbReference type="Pfam" id="PF09296">
    <property type="entry name" value="NUDIX-like"/>
    <property type="match status" value="1"/>
</dbReference>
<dbReference type="PANTHER" id="PTHR42904:SF6">
    <property type="entry name" value="NAD-CAPPED RNA HYDROLASE NUDT12"/>
    <property type="match status" value="1"/>
</dbReference>
<comment type="similarity">
    <text evidence="3">Belongs to the Nudix hydrolase family. NudC subfamily.</text>
</comment>
<gene>
    <name evidence="12" type="primary">nudC</name>
    <name evidence="12" type="ORF">ACFOOQ_05800</name>
</gene>